<proteinExistence type="predicted"/>
<accession>A0ABR1EEF7</accession>
<gene>
    <name evidence="2" type="primary">Necator_chrX.g22210</name>
    <name evidence="2" type="ORF">RB195_022049</name>
</gene>
<keyword evidence="3" id="KW-1185">Reference proteome</keyword>
<evidence type="ECO:0000256" key="1">
    <source>
        <dbReference type="SAM" id="Coils"/>
    </source>
</evidence>
<name>A0ABR1EEF7_NECAM</name>
<feature type="coiled-coil region" evidence="1">
    <location>
        <begin position="91"/>
        <end position="133"/>
    </location>
</feature>
<evidence type="ECO:0000313" key="3">
    <source>
        <dbReference type="Proteomes" id="UP001303046"/>
    </source>
</evidence>
<keyword evidence="1" id="KW-0175">Coiled coil</keyword>
<dbReference type="Proteomes" id="UP001303046">
    <property type="component" value="Unassembled WGS sequence"/>
</dbReference>
<organism evidence="2 3">
    <name type="scientific">Necator americanus</name>
    <name type="common">Human hookworm</name>
    <dbReference type="NCBI Taxonomy" id="51031"/>
    <lineage>
        <taxon>Eukaryota</taxon>
        <taxon>Metazoa</taxon>
        <taxon>Ecdysozoa</taxon>
        <taxon>Nematoda</taxon>
        <taxon>Chromadorea</taxon>
        <taxon>Rhabditida</taxon>
        <taxon>Rhabditina</taxon>
        <taxon>Rhabditomorpha</taxon>
        <taxon>Strongyloidea</taxon>
        <taxon>Ancylostomatidae</taxon>
        <taxon>Bunostominae</taxon>
        <taxon>Necator</taxon>
    </lineage>
</organism>
<sequence length="237" mass="26861">MDLLRDLTSEKHLVKSAKILELETDCSKRAVENGARHNGVEFNLTQEMEKDMGKMIAYICDLKRKNHELNLRLKSYESKDTTAPKDAVPDLRSEREKRRALETELSELKQILMKSDNQKIIALATKIEQLNAQQAMISERCNVLHKKAVADNDSEAYAQIGLLFESRLYVDSDNDYLLAGNFRDQRIEFIIKGVLIVLLSGFRLGDKYRTAAYLRFISIAAAYGVIFGADEGPISDA</sequence>
<comment type="caution">
    <text evidence="2">The sequence shown here is derived from an EMBL/GenBank/DDBJ whole genome shotgun (WGS) entry which is preliminary data.</text>
</comment>
<protein>
    <submittedName>
        <fullName evidence="2">Uncharacterized protein</fullName>
    </submittedName>
</protein>
<reference evidence="2 3" key="1">
    <citation type="submission" date="2023-08" db="EMBL/GenBank/DDBJ databases">
        <title>A Necator americanus chromosomal reference genome.</title>
        <authorList>
            <person name="Ilik V."/>
            <person name="Petrzelkova K.J."/>
            <person name="Pardy F."/>
            <person name="Fuh T."/>
            <person name="Niatou-Singa F.S."/>
            <person name="Gouil Q."/>
            <person name="Baker L."/>
            <person name="Ritchie M.E."/>
            <person name="Jex A.R."/>
            <person name="Gazzola D."/>
            <person name="Li H."/>
            <person name="Toshio Fujiwara R."/>
            <person name="Zhan B."/>
            <person name="Aroian R.V."/>
            <person name="Pafco B."/>
            <person name="Schwarz E.M."/>
        </authorList>
    </citation>
    <scope>NUCLEOTIDE SEQUENCE [LARGE SCALE GENOMIC DNA]</scope>
    <source>
        <strain evidence="2 3">Aroian</strain>
        <tissue evidence="2">Whole animal</tissue>
    </source>
</reference>
<evidence type="ECO:0000313" key="2">
    <source>
        <dbReference type="EMBL" id="KAK6760833.1"/>
    </source>
</evidence>
<dbReference type="EMBL" id="JAVFWL010000006">
    <property type="protein sequence ID" value="KAK6760833.1"/>
    <property type="molecule type" value="Genomic_DNA"/>
</dbReference>